<organism evidence="1 2">
    <name type="scientific">Nicotiana tabacum</name>
    <name type="common">Common tobacco</name>
    <dbReference type="NCBI Taxonomy" id="4097"/>
    <lineage>
        <taxon>Eukaryota</taxon>
        <taxon>Viridiplantae</taxon>
        <taxon>Streptophyta</taxon>
        <taxon>Embryophyta</taxon>
        <taxon>Tracheophyta</taxon>
        <taxon>Spermatophyta</taxon>
        <taxon>Magnoliopsida</taxon>
        <taxon>eudicotyledons</taxon>
        <taxon>Gunneridae</taxon>
        <taxon>Pentapetalae</taxon>
        <taxon>asterids</taxon>
        <taxon>lamiids</taxon>
        <taxon>Solanales</taxon>
        <taxon>Solanaceae</taxon>
        <taxon>Nicotianoideae</taxon>
        <taxon>Nicotianeae</taxon>
        <taxon>Nicotiana</taxon>
    </lineage>
</organism>
<gene>
    <name evidence="2" type="primary">LOC142166041</name>
</gene>
<dbReference type="Proteomes" id="UP000790787">
    <property type="component" value="Chromosome 11"/>
</dbReference>
<proteinExistence type="predicted"/>
<reference evidence="1" key="1">
    <citation type="journal article" date="2014" name="Nat. Commun.">
        <title>The tobacco genome sequence and its comparison with those of tomato and potato.</title>
        <authorList>
            <person name="Sierro N."/>
            <person name="Battey J.N."/>
            <person name="Ouadi S."/>
            <person name="Bakaher N."/>
            <person name="Bovet L."/>
            <person name="Willig A."/>
            <person name="Goepfert S."/>
            <person name="Peitsch M.C."/>
            <person name="Ivanov N.V."/>
        </authorList>
    </citation>
    <scope>NUCLEOTIDE SEQUENCE [LARGE SCALE GENOMIC DNA]</scope>
</reference>
<accession>A0AC58S6H1</accession>
<protein>
    <submittedName>
        <fullName evidence="2">Uncharacterized protein LOC142166041</fullName>
    </submittedName>
</protein>
<sequence length="467" mass="52384">MGTQTQTQPARAAPQVARAQGRQGAYALIDPGSMYSYVSPSFSIYLERGVESLNVPYTVVTPVGETISVDRVYRACVIFIQGKDTVVDLLVLPMSDFDVVMGMDWLESCYALVDCHYKLIRFDFPEEPCLVWKGITPLTQGKIISYVKARRMINNGCLGFIATVHDTHLEDVTIDSVPVVREFVAVFPEDLPGLPLIREIEFNINLVSGTQPISIPPYRMAPAELRELKVQLQELLYKGLIRPSVSPWVSFLGHVVSRDGIQVDPKKIRAVRDWPRPTTPIEIRSFLGLPGYYRRFVEGFSKIATPLTRLTQKGVAFQWSNEYEESFQKLKTALTTTPILTLPTGAGGFTIYCDVSRVGLGCVLMQNGKVVAYASRQLKNHEKNYPTHDLEVAAIVFALKIWCHYLYGLVAQSSLVGQVKARQFEDPRLVRLRDRVQNDGVKSFAIDNEGVLRRHGRLCIPMVGDVK</sequence>
<dbReference type="RefSeq" id="XP_075080553.1">
    <property type="nucleotide sequence ID" value="XM_075224452.1"/>
</dbReference>
<evidence type="ECO:0000313" key="2">
    <source>
        <dbReference type="RefSeq" id="XP_075080553.1"/>
    </source>
</evidence>
<reference evidence="2" key="2">
    <citation type="submission" date="2025-08" db="UniProtKB">
        <authorList>
            <consortium name="RefSeq"/>
        </authorList>
    </citation>
    <scope>IDENTIFICATION</scope>
    <source>
        <tissue evidence="2">Leaf</tissue>
    </source>
</reference>
<name>A0AC58S6H1_TOBAC</name>
<evidence type="ECO:0000313" key="1">
    <source>
        <dbReference type="Proteomes" id="UP000790787"/>
    </source>
</evidence>
<keyword evidence="1" id="KW-1185">Reference proteome</keyword>